<dbReference type="STRING" id="284577.SAMN05216571_101163"/>
<accession>A0A1G7N0R4</accession>
<protein>
    <recommendedName>
        <fullName evidence="3">DUF945 domain-containing protein</fullName>
    </recommendedName>
</protein>
<evidence type="ECO:0008006" key="3">
    <source>
        <dbReference type="Google" id="ProtNLM"/>
    </source>
</evidence>
<reference evidence="1 2" key="1">
    <citation type="submission" date="2016-10" db="EMBL/GenBank/DDBJ databases">
        <authorList>
            <person name="de Groot N.N."/>
        </authorList>
    </citation>
    <scope>NUCLEOTIDE SEQUENCE [LARGE SCALE GENOMIC DNA]</scope>
    <source>
        <strain evidence="1 2">BH539</strain>
    </source>
</reference>
<evidence type="ECO:0000313" key="1">
    <source>
        <dbReference type="EMBL" id="SDF67507.1"/>
    </source>
</evidence>
<gene>
    <name evidence="1" type="ORF">SAMN05216571_101163</name>
</gene>
<proteinExistence type="predicted"/>
<organism evidence="1 2">
    <name type="scientific">Onishia taeanensis</name>
    <dbReference type="NCBI Taxonomy" id="284577"/>
    <lineage>
        <taxon>Bacteria</taxon>
        <taxon>Pseudomonadati</taxon>
        <taxon>Pseudomonadota</taxon>
        <taxon>Gammaproteobacteria</taxon>
        <taxon>Oceanospirillales</taxon>
        <taxon>Halomonadaceae</taxon>
        <taxon>Onishia</taxon>
    </lineage>
</organism>
<evidence type="ECO:0000313" key="2">
    <source>
        <dbReference type="Proteomes" id="UP000198641"/>
    </source>
</evidence>
<dbReference type="Proteomes" id="UP000198641">
    <property type="component" value="Unassembled WGS sequence"/>
</dbReference>
<name>A0A1G7N0R4_9GAMM</name>
<dbReference type="InterPro" id="IPR010352">
    <property type="entry name" value="DUF945"/>
</dbReference>
<keyword evidence="2" id="KW-1185">Reference proteome</keyword>
<dbReference type="Pfam" id="PF06097">
    <property type="entry name" value="DUF945"/>
    <property type="match status" value="1"/>
</dbReference>
<dbReference type="RefSeq" id="WP_092522129.1">
    <property type="nucleotide sequence ID" value="NZ_FNCI01000001.1"/>
</dbReference>
<dbReference type="AlphaFoldDB" id="A0A1G7N0R4"/>
<dbReference type="OrthoDB" id="5778696at2"/>
<sequence>MRKGLLAVTAVVLVGGGYLAAQAYSSERFDDELTRGLNNLEENEDLTVERQDIKKGWFTSSGEIILTAKRDERFSVSFPYTANHGLTSTRLSGEMEVVADDQALFADKLEVAPPRWHAEIETLSGDFTGRLDVSAMDIQDADNRLTSEGGFFTIKGQPDDARLDGEIAPWEFRNEEGSLEVGRLTLTSRYQQDEAGQQRDQQASISLDSLVVARDYNPTVELADMGYEGNLSLGADELQLGGTLKLGEARVDDEPLLSGELAFSLSQINADAVRTLETAIDEATSGGTPIEELNDEELAALIERLEPQVLALFADSPKLTLEHLAVKSDLLSMDTDLSGELTFDGDGVENLSLDDLDKPKQRLRWMRRLDGEFDWQGVPPMALMQLGLPMTTERLEILIENGRPSVNGQPLPPLL</sequence>
<dbReference type="EMBL" id="FNCI01000001">
    <property type="protein sequence ID" value="SDF67507.1"/>
    <property type="molecule type" value="Genomic_DNA"/>
</dbReference>